<dbReference type="Gene3D" id="1.25.10.10">
    <property type="entry name" value="Leucine-rich Repeat Variant"/>
    <property type="match status" value="1"/>
</dbReference>
<dbReference type="PATRIC" id="fig|1288298.3.peg.3790"/>
<reference evidence="1 2" key="1">
    <citation type="submission" date="2013-01" db="EMBL/GenBank/DDBJ databases">
        <authorList>
            <person name="Fiebig A."/>
            <person name="Goeker M."/>
            <person name="Klenk H.-P.P."/>
        </authorList>
    </citation>
    <scope>NUCLEOTIDE SEQUENCE [LARGE SCALE GENOMIC DNA]</scope>
    <source>
        <strain evidence="1 2">DSM 17069</strain>
    </source>
</reference>
<evidence type="ECO:0008006" key="3">
    <source>
        <dbReference type="Google" id="ProtNLM"/>
    </source>
</evidence>
<comment type="caution">
    <text evidence="1">The sequence shown here is derived from an EMBL/GenBank/DDBJ whole genome shotgun (WGS) entry which is preliminary data.</text>
</comment>
<proteinExistence type="predicted"/>
<evidence type="ECO:0000313" key="2">
    <source>
        <dbReference type="Proteomes" id="UP000030021"/>
    </source>
</evidence>
<dbReference type="eggNOG" id="COG1413">
    <property type="taxonomic scope" value="Bacteria"/>
</dbReference>
<dbReference type="Proteomes" id="UP000030021">
    <property type="component" value="Unassembled WGS sequence"/>
</dbReference>
<sequence length="705" mass="80114">MAIYFKEVEVPSGMEPGEEIRKVLDFRQKCIDEKKVFFKPFCDVSDFKDAIRDKLEEIGWKETDILSPQIHQSKKSKKESDHNDLILDSASQDEWLIEEEARNFLSELIQRSHAWEGTSPQEVARLRLIGNAISRSGNDDSYLGNHDANLVFQHMRNEPLSDQEIQALLDCGVVGFEHQNVPLWRWVAQSQLGDDTYYRIRILATIGTDVEKRNAIRILELLDQAIPTHDGYFNKHGVLTTWFEEDTDSRVFDTALRFLSANGQSDDIPFIEAASSSCSPHRKNKVEGAIVGIMSKYSANDALKQLCDRNVDKLDDRIADGLFESPQSLSSEVLKKCLAAKPDPVRLRAAKILSMRNELTLDDAQELLTDSSLEVRLTASEVLARLGHPLEEETLKSVLTVEKSGFGFGLVRSMETDRRFFETYRSNRLSELTMSELRDKVEGPSLFVDRELSVLYNKFGASMQDEMRANLSDGFKGHFERKLEEARLAYGASNKVVLESEKLGPFHRKALCSATVAALCKLMKRDDLALIRTTIDQFEVDASESILKYLSKFGDWQDIQRVKSLGDHPSDRTGLLSISQTELPKQKADAIYALGKLCLADMLELDLDNQIRKYLLAALPQKAFKDLSDNILLRELKRSHDESRIVFALRCVQSLTKSRTTSLLDQYVDREGHRFYNSIHWLDLGAALPSTMAKSVAERELSRRF</sequence>
<dbReference type="PROSITE" id="PS50077">
    <property type="entry name" value="HEAT_REPEAT"/>
    <property type="match status" value="1"/>
</dbReference>
<name>A0A0A0HJ71_9RHOB</name>
<dbReference type="InterPro" id="IPR016024">
    <property type="entry name" value="ARM-type_fold"/>
</dbReference>
<dbReference type="AlphaFoldDB" id="A0A0A0HJ71"/>
<evidence type="ECO:0000313" key="1">
    <source>
        <dbReference type="EMBL" id="KGM86218.1"/>
    </source>
</evidence>
<dbReference type="SUPFAM" id="SSF48371">
    <property type="entry name" value="ARM repeat"/>
    <property type="match status" value="1"/>
</dbReference>
<protein>
    <recommendedName>
        <fullName evidence="3">HEAT repeat protein</fullName>
    </recommendedName>
</protein>
<dbReference type="RefSeq" id="WP_245875200.1">
    <property type="nucleotide sequence ID" value="NZ_KN293984.1"/>
</dbReference>
<dbReference type="InterPro" id="IPR021133">
    <property type="entry name" value="HEAT_type_2"/>
</dbReference>
<dbReference type="HOGENOM" id="CLU_344416_0_0_5"/>
<organism evidence="1 2">
    <name type="scientific">Roseovarius mucosus DSM 17069</name>
    <dbReference type="NCBI Taxonomy" id="1288298"/>
    <lineage>
        <taxon>Bacteria</taxon>
        <taxon>Pseudomonadati</taxon>
        <taxon>Pseudomonadota</taxon>
        <taxon>Alphaproteobacteria</taxon>
        <taxon>Rhodobacterales</taxon>
        <taxon>Roseobacteraceae</taxon>
        <taxon>Roseovarius</taxon>
    </lineage>
</organism>
<gene>
    <name evidence="1" type="ORF">rosmuc_03780</name>
</gene>
<dbReference type="EMBL" id="AONH01000020">
    <property type="protein sequence ID" value="KGM86218.1"/>
    <property type="molecule type" value="Genomic_DNA"/>
</dbReference>
<accession>A0A0A0HJ71</accession>
<dbReference type="InterPro" id="IPR011989">
    <property type="entry name" value="ARM-like"/>
</dbReference>